<keyword evidence="6" id="KW-0067">ATP-binding</keyword>
<dbReference type="Gene3D" id="3.30.56.10">
    <property type="match status" value="2"/>
</dbReference>
<dbReference type="PANTHER" id="PTHR10947">
    <property type="entry name" value="PHENYLALANYL-TRNA SYNTHETASE BETA CHAIN AND LEUCINE-RICH REPEAT-CONTAINING PROTEIN 47"/>
    <property type="match status" value="1"/>
</dbReference>
<dbReference type="Pfam" id="PF03484">
    <property type="entry name" value="B5"/>
    <property type="match status" value="1"/>
</dbReference>
<dbReference type="GO" id="GO:0003723">
    <property type="term" value="F:RNA binding"/>
    <property type="evidence" value="ECO:0007669"/>
    <property type="project" value="InterPro"/>
</dbReference>
<evidence type="ECO:0000313" key="12">
    <source>
        <dbReference type="EMBL" id="ARW66923.1"/>
    </source>
</evidence>
<comment type="cofactor">
    <cofactor evidence="1">
        <name>Mg(2+)</name>
        <dbReference type="ChEBI" id="CHEBI:18420"/>
    </cofactor>
</comment>
<evidence type="ECO:0000256" key="2">
    <source>
        <dbReference type="ARBA" id="ARBA00012814"/>
    </source>
</evidence>
<dbReference type="GeneID" id="33360146"/>
<reference evidence="12" key="1">
    <citation type="journal article" date="2017" name="J. Phycol.">
        <title>Analysis of chloroplast genomes and a supermatrix inform reclassification of the Rhodomelaceae (Rhodophyta).</title>
        <authorList>
            <person name="Diaz-Tapia P."/>
            <person name="Maggs C.A."/>
            <person name="West J.A."/>
            <person name="Verbruggen H."/>
        </authorList>
    </citation>
    <scope>NUCLEOTIDE SEQUENCE</scope>
    <source>
        <strain evidence="12">PD1107</strain>
    </source>
</reference>
<sequence length="667" mass="79080">MKFSWQLTNNFINLKDLTINEFQENLTLSGIEIEKIETIKQERDITIELSITANRKEINSTLSLAREISTIFKLPIRITPIKLNYTNRIAYNKKHLCQTKHNQISYIRVILLNNIKQKQTPEWLLHQLQIHDIHHKETLNNIQEYIKIKWGHTFYIININNDKTQVKKDLIKITNSLKQFNITELNVIINKITRQKQKDSKSKLIVFTTKQPTNNKENLNYDNNEFYENFYIDSIKLIGTLTGVSIGKYSEAFKTIINENTIIKVRKNNVNKSLGYIRNRTFKFITTDKIINILNQLKLSPKYDSKEQSFNITVPNYRKHDLKREIDIIEEIGRIYQFKSFFKEVKKHNLTGIQSENFLKIKKLRHTLRSLGLHEVVNSCLTTNITNNMINTKIYNPINNEQTHLKTNIIENLIQNYKHNIKHSQNTIEIFEISKIFEANNITTRQYVEKRHIGGLIYNTNYSRHSWENKPHNTNLFHFKGIIETFLERINSDTIIKEILKNDNKKYIKHLEHLFKKDRRIGIYSQNNNTIIGIIGELNNNNIINSNKQIYAFEFNLNELIKTTNKQRNLNYIIKKYSNYPHVSRDISIESIKNLSIDQIKQILLKHNKELIESLYVFNEYKDESNKKKRAVGLRLIYRSYVRTLNNKDIQLIDTNLESAIKEIEQV</sequence>
<keyword evidence="9" id="KW-0030">Aminoacyl-tRNA synthetase</keyword>
<accession>A0A1Z1MLH0</accession>
<evidence type="ECO:0000256" key="1">
    <source>
        <dbReference type="ARBA" id="ARBA00001946"/>
    </source>
</evidence>
<dbReference type="SMART" id="SM00874">
    <property type="entry name" value="B5"/>
    <property type="match status" value="1"/>
</dbReference>
<evidence type="ECO:0000256" key="9">
    <source>
        <dbReference type="ARBA" id="ARBA00023146"/>
    </source>
</evidence>
<dbReference type="GO" id="GO:0005524">
    <property type="term" value="F:ATP binding"/>
    <property type="evidence" value="ECO:0007669"/>
    <property type="project" value="UniProtKB-KW"/>
</dbReference>
<dbReference type="GO" id="GO:0006432">
    <property type="term" value="P:phenylalanyl-tRNA aminoacylation"/>
    <property type="evidence" value="ECO:0007669"/>
    <property type="project" value="InterPro"/>
</dbReference>
<evidence type="ECO:0000256" key="3">
    <source>
        <dbReference type="ARBA" id="ARBA00022598"/>
    </source>
</evidence>
<dbReference type="EC" id="6.1.1.20" evidence="2"/>
<dbReference type="InterPro" id="IPR045864">
    <property type="entry name" value="aa-tRNA-synth_II/BPL/LPL"/>
</dbReference>
<protein>
    <recommendedName>
        <fullName evidence="2">phenylalanine--tRNA ligase</fullName>
        <ecNumber evidence="2">6.1.1.20</ecNumber>
    </recommendedName>
</protein>
<feature type="domain" description="B5" evidence="11">
    <location>
        <begin position="258"/>
        <end position="343"/>
    </location>
</feature>
<dbReference type="RefSeq" id="YP_009397737.1">
    <property type="nucleotide sequence ID" value="NC_035288.1"/>
</dbReference>
<evidence type="ECO:0000256" key="8">
    <source>
        <dbReference type="ARBA" id="ARBA00022917"/>
    </source>
</evidence>
<dbReference type="EMBL" id="MF101444">
    <property type="protein sequence ID" value="ARW66923.1"/>
    <property type="molecule type" value="Genomic_DNA"/>
</dbReference>
<keyword evidence="4" id="KW-0479">Metal-binding</keyword>
<dbReference type="InterPro" id="IPR005121">
    <property type="entry name" value="Fdx_antiC-bd"/>
</dbReference>
<evidence type="ECO:0000259" key="10">
    <source>
        <dbReference type="PROSITE" id="PS51447"/>
    </source>
</evidence>
<dbReference type="InterPro" id="IPR005147">
    <property type="entry name" value="tRNA_synthase_B5-dom"/>
</dbReference>
<proteinExistence type="predicted"/>
<evidence type="ECO:0000256" key="5">
    <source>
        <dbReference type="ARBA" id="ARBA00022741"/>
    </source>
</evidence>
<organism evidence="12">
    <name type="scientific">Dipterosiphonia australica</name>
    <dbReference type="NCBI Taxonomy" id="2007208"/>
    <lineage>
        <taxon>Eukaryota</taxon>
        <taxon>Rhodophyta</taxon>
        <taxon>Florideophyceae</taxon>
        <taxon>Rhodymeniophycidae</taxon>
        <taxon>Ceramiales</taxon>
        <taxon>Rhodomelaceae</taxon>
        <taxon>Herposiphonieae</taxon>
        <taxon>Dipterosiphonia</taxon>
    </lineage>
</organism>
<dbReference type="InterPro" id="IPR009061">
    <property type="entry name" value="DNA-bd_dom_put_sf"/>
</dbReference>
<dbReference type="SUPFAM" id="SSF54991">
    <property type="entry name" value="Anticodon-binding domain of PheRS"/>
    <property type="match status" value="1"/>
</dbReference>
<evidence type="ECO:0000256" key="6">
    <source>
        <dbReference type="ARBA" id="ARBA00022840"/>
    </source>
</evidence>
<dbReference type="GO" id="GO:0000287">
    <property type="term" value="F:magnesium ion binding"/>
    <property type="evidence" value="ECO:0007669"/>
    <property type="project" value="InterPro"/>
</dbReference>
<dbReference type="SUPFAM" id="SSF55681">
    <property type="entry name" value="Class II aaRS and biotin synthetases"/>
    <property type="match status" value="1"/>
</dbReference>
<gene>
    <name evidence="12" type="primary">syfB</name>
</gene>
<dbReference type="AlphaFoldDB" id="A0A1Z1MLH0"/>
<dbReference type="PROSITE" id="PS51483">
    <property type="entry name" value="B5"/>
    <property type="match status" value="1"/>
</dbReference>
<dbReference type="Gene3D" id="3.30.930.10">
    <property type="entry name" value="Bira Bifunctional Protein, Domain 2"/>
    <property type="match status" value="1"/>
</dbReference>
<keyword evidence="7" id="KW-0460">Magnesium</keyword>
<evidence type="ECO:0000256" key="7">
    <source>
        <dbReference type="ARBA" id="ARBA00022842"/>
    </source>
</evidence>
<evidence type="ECO:0000256" key="4">
    <source>
        <dbReference type="ARBA" id="ARBA00022723"/>
    </source>
</evidence>
<dbReference type="Pfam" id="PF03147">
    <property type="entry name" value="FDX-ACB"/>
    <property type="match status" value="1"/>
</dbReference>
<keyword evidence="5" id="KW-0547">Nucleotide-binding</keyword>
<keyword evidence="8" id="KW-0648">Protein biosynthesis</keyword>
<evidence type="ECO:0000259" key="11">
    <source>
        <dbReference type="PROSITE" id="PS51483"/>
    </source>
</evidence>
<geneLocation type="chloroplast" evidence="12"/>
<dbReference type="SUPFAM" id="SSF46955">
    <property type="entry name" value="Putative DNA-binding domain"/>
    <property type="match status" value="2"/>
</dbReference>
<dbReference type="InterPro" id="IPR045060">
    <property type="entry name" value="Phe-tRNA-ligase_IIc_bsu"/>
</dbReference>
<keyword evidence="12" id="KW-0150">Chloroplast</keyword>
<dbReference type="PROSITE" id="PS51447">
    <property type="entry name" value="FDX_ACB"/>
    <property type="match status" value="1"/>
</dbReference>
<name>A0A1Z1MLH0_9FLOR</name>
<dbReference type="Pfam" id="PF17759">
    <property type="entry name" value="tRNA_synthFbeta"/>
    <property type="match status" value="1"/>
</dbReference>
<dbReference type="GO" id="GO:0009328">
    <property type="term" value="C:phenylalanine-tRNA ligase complex"/>
    <property type="evidence" value="ECO:0007669"/>
    <property type="project" value="TreeGrafter"/>
</dbReference>
<keyword evidence="3 12" id="KW-0436">Ligase</keyword>
<dbReference type="PANTHER" id="PTHR10947:SF0">
    <property type="entry name" value="PHENYLALANINE--TRNA LIGASE BETA SUBUNIT"/>
    <property type="match status" value="1"/>
</dbReference>
<dbReference type="SMART" id="SM00896">
    <property type="entry name" value="FDX-ACB"/>
    <property type="match status" value="1"/>
</dbReference>
<feature type="domain" description="FDX-ACB" evidence="10">
    <location>
        <begin position="578"/>
        <end position="667"/>
    </location>
</feature>
<dbReference type="InterPro" id="IPR036690">
    <property type="entry name" value="Fdx_antiC-bd_sf"/>
</dbReference>
<keyword evidence="12" id="KW-0934">Plastid</keyword>
<dbReference type="GO" id="GO:0004826">
    <property type="term" value="F:phenylalanine-tRNA ligase activity"/>
    <property type="evidence" value="ECO:0007669"/>
    <property type="project" value="UniProtKB-EC"/>
</dbReference>
<dbReference type="InterPro" id="IPR041616">
    <property type="entry name" value="PheRS_beta_core"/>
</dbReference>
<dbReference type="Gene3D" id="3.30.70.380">
    <property type="entry name" value="Ferrodoxin-fold anticodon-binding domain"/>
    <property type="match status" value="1"/>
</dbReference>